<proteinExistence type="predicted"/>
<feature type="non-terminal residue" evidence="1">
    <location>
        <position position="1"/>
    </location>
</feature>
<evidence type="ECO:0000313" key="1">
    <source>
        <dbReference type="EMBL" id="KKM89786.1"/>
    </source>
</evidence>
<dbReference type="InterPro" id="IPR012337">
    <property type="entry name" value="RNaseH-like_sf"/>
</dbReference>
<dbReference type="Gene3D" id="3.30.420.10">
    <property type="entry name" value="Ribonuclease H-like superfamily/Ribonuclease H"/>
    <property type="match status" value="1"/>
</dbReference>
<name>A0A0F9LRM5_9ZZZZ</name>
<dbReference type="AlphaFoldDB" id="A0A0F9LRM5"/>
<reference evidence="1" key="1">
    <citation type="journal article" date="2015" name="Nature">
        <title>Complex archaea that bridge the gap between prokaryotes and eukaryotes.</title>
        <authorList>
            <person name="Spang A."/>
            <person name="Saw J.H."/>
            <person name="Jorgensen S.L."/>
            <person name="Zaremba-Niedzwiedzka K."/>
            <person name="Martijn J."/>
            <person name="Lind A.E."/>
            <person name="van Eijk R."/>
            <person name="Schleper C."/>
            <person name="Guy L."/>
            <person name="Ettema T.J."/>
        </authorList>
    </citation>
    <scope>NUCLEOTIDE SEQUENCE</scope>
</reference>
<comment type="caution">
    <text evidence="1">The sequence shown here is derived from an EMBL/GenBank/DDBJ whole genome shotgun (WGS) entry which is preliminary data.</text>
</comment>
<protein>
    <submittedName>
        <fullName evidence="1">Uncharacterized protein</fullName>
    </submittedName>
</protein>
<gene>
    <name evidence="1" type="ORF">LCGC14_1245230</name>
</gene>
<dbReference type="SUPFAM" id="SSF53098">
    <property type="entry name" value="Ribonuclease H-like"/>
    <property type="match status" value="1"/>
</dbReference>
<dbReference type="EMBL" id="LAZR01006766">
    <property type="protein sequence ID" value="KKM89786.1"/>
    <property type="molecule type" value="Genomic_DNA"/>
</dbReference>
<sequence>LDMINKNENLILINGILNRSLLDYFNAQKLKYVYLSDNSLVRFFRFSYNQPSRTGVPVGNGIYFNDKWYIVSYASRRGTQKSIKIENSSLSKSEFKDIAQICFEQTKYHPGFSQNSTKLPFPIHFGRKTLKKLKRLDFKELNLHYPIYL</sequence>
<dbReference type="InterPro" id="IPR036397">
    <property type="entry name" value="RNaseH_sf"/>
</dbReference>
<organism evidence="1">
    <name type="scientific">marine sediment metagenome</name>
    <dbReference type="NCBI Taxonomy" id="412755"/>
    <lineage>
        <taxon>unclassified sequences</taxon>
        <taxon>metagenomes</taxon>
        <taxon>ecological metagenomes</taxon>
    </lineage>
</organism>
<dbReference type="GO" id="GO:0003676">
    <property type="term" value="F:nucleic acid binding"/>
    <property type="evidence" value="ECO:0007669"/>
    <property type="project" value="InterPro"/>
</dbReference>
<accession>A0A0F9LRM5</accession>